<evidence type="ECO:0000313" key="10">
    <source>
        <dbReference type="Proteomes" id="UP000260655"/>
    </source>
</evidence>
<dbReference type="Gene3D" id="3.30.70.270">
    <property type="match status" value="1"/>
</dbReference>
<dbReference type="InterPro" id="IPR000160">
    <property type="entry name" value="GGDEF_dom"/>
</dbReference>
<dbReference type="EMBL" id="QRHO01000006">
    <property type="protein sequence ID" value="RHF84137.1"/>
    <property type="molecule type" value="Genomic_DNA"/>
</dbReference>
<dbReference type="NCBIfam" id="TIGR00254">
    <property type="entry name" value="GGDEF"/>
    <property type="match status" value="1"/>
</dbReference>
<dbReference type="Pfam" id="PF00990">
    <property type="entry name" value="GGDEF"/>
    <property type="match status" value="1"/>
</dbReference>
<dbReference type="GO" id="GO:0052621">
    <property type="term" value="F:diguanylate cyclase activity"/>
    <property type="evidence" value="ECO:0007669"/>
    <property type="project" value="TreeGrafter"/>
</dbReference>
<proteinExistence type="predicted"/>
<feature type="domain" description="GGDEF" evidence="7">
    <location>
        <begin position="365"/>
        <end position="498"/>
    </location>
</feature>
<comment type="caution">
    <text evidence="8">The sequence shown here is derived from an EMBL/GenBank/DDBJ whole genome shotgun (WGS) entry which is preliminary data.</text>
</comment>
<dbReference type="Proteomes" id="UP000260655">
    <property type="component" value="Unassembled WGS sequence"/>
</dbReference>
<dbReference type="FunFam" id="3.30.70.270:FF:000001">
    <property type="entry name" value="Diguanylate cyclase domain protein"/>
    <property type="match status" value="1"/>
</dbReference>
<organism evidence="8 10">
    <name type="scientific">Coprococcus comes</name>
    <dbReference type="NCBI Taxonomy" id="410072"/>
    <lineage>
        <taxon>Bacteria</taxon>
        <taxon>Bacillati</taxon>
        <taxon>Bacillota</taxon>
        <taxon>Clostridia</taxon>
        <taxon>Lachnospirales</taxon>
        <taxon>Lachnospiraceae</taxon>
        <taxon>Coprococcus</taxon>
    </lineage>
</organism>
<dbReference type="SUPFAM" id="SSF103190">
    <property type="entry name" value="Sensory domain-like"/>
    <property type="match status" value="1"/>
</dbReference>
<feature type="transmembrane region" description="Helical" evidence="6">
    <location>
        <begin position="304"/>
        <end position="324"/>
    </location>
</feature>
<dbReference type="InterPro" id="IPR029151">
    <property type="entry name" value="Sensor-like_sf"/>
</dbReference>
<dbReference type="Proteomes" id="UP000284579">
    <property type="component" value="Unassembled WGS sequence"/>
</dbReference>
<dbReference type="EMBL" id="QSOV01000007">
    <property type="protein sequence ID" value="RGJ23492.1"/>
    <property type="molecule type" value="Genomic_DNA"/>
</dbReference>
<comment type="subcellular location">
    <subcellularLocation>
        <location evidence="1">Cell membrane</location>
        <topology evidence="1">Multi-pass membrane protein</topology>
    </subcellularLocation>
</comment>
<evidence type="ECO:0000259" key="7">
    <source>
        <dbReference type="PROSITE" id="PS50887"/>
    </source>
</evidence>
<dbReference type="Gene3D" id="3.30.450.20">
    <property type="entry name" value="PAS domain"/>
    <property type="match status" value="2"/>
</dbReference>
<evidence type="ECO:0000256" key="3">
    <source>
        <dbReference type="ARBA" id="ARBA00022692"/>
    </source>
</evidence>
<dbReference type="CDD" id="cd01949">
    <property type="entry name" value="GGDEF"/>
    <property type="match status" value="1"/>
</dbReference>
<evidence type="ECO:0000256" key="2">
    <source>
        <dbReference type="ARBA" id="ARBA00022475"/>
    </source>
</evidence>
<sequence>MIIHLLTYKIRGAYMKKISRHELMQYGTAVISFLIVMTFTLLIFFWFVQQSVDKSVQNVIQKNTLQQKDHLELVLEKEYEFLESPAAYFGTTSDLFSSDNLQLLAELASSSSFHRLMLFSTDGIGHSSDGKNTDASSRDYFQKTLEGRRVLSSPLSSSVDNETLVVLTVPVYDKDQNIIGVFGGSIDVAKLTTMLFEDLYSGSGYSFITDSDGNIISIESTHNEIRENFFTSSSDWVFQTSEDGATLQEDFKQGHANCRKITADLSHARYISYQPLKYNDWMLCYIVPAVEARQHFAFINNFEIILFAFFICIVLLLIFALWKINQKNQTSLLRQAHTDALTGLLNKVYAEHTISEWLREKDFEDLQALMMIDMDYFKQINDTYGHATGDQVLKIFAGFLKEQFRTTDIIGRVGGDEFMILMKNVRLDYSIHLHLQKLYTNLQNVDIPELNGRKLSCSIGCAVAPTDAESFSQLYRLADHALYTAKHNGRGRFVIYHDIKNQQETVLS</sequence>
<evidence type="ECO:0000256" key="4">
    <source>
        <dbReference type="ARBA" id="ARBA00022989"/>
    </source>
</evidence>
<dbReference type="AlphaFoldDB" id="A0A3E4GQ65"/>
<dbReference type="InterPro" id="IPR033479">
    <property type="entry name" value="dCache_1"/>
</dbReference>
<evidence type="ECO:0000313" key="11">
    <source>
        <dbReference type="Proteomes" id="UP000284579"/>
    </source>
</evidence>
<dbReference type="InterPro" id="IPR043128">
    <property type="entry name" value="Rev_trsase/Diguanyl_cyclase"/>
</dbReference>
<name>A0A3E4GQ65_9FIRM</name>
<dbReference type="PROSITE" id="PS50887">
    <property type="entry name" value="GGDEF"/>
    <property type="match status" value="1"/>
</dbReference>
<dbReference type="PANTHER" id="PTHR45138:SF9">
    <property type="entry name" value="DIGUANYLATE CYCLASE DGCM-RELATED"/>
    <property type="match status" value="1"/>
</dbReference>
<gene>
    <name evidence="9" type="ORF">DW656_06835</name>
    <name evidence="8" type="ORF">DXD67_08355</name>
</gene>
<protein>
    <submittedName>
        <fullName evidence="8">Sensor domain-containing diguanylate cyclase</fullName>
    </submittedName>
</protein>
<evidence type="ECO:0000256" key="1">
    <source>
        <dbReference type="ARBA" id="ARBA00004651"/>
    </source>
</evidence>
<dbReference type="SUPFAM" id="SSF55073">
    <property type="entry name" value="Nucleotide cyclase"/>
    <property type="match status" value="1"/>
</dbReference>
<dbReference type="PANTHER" id="PTHR45138">
    <property type="entry name" value="REGULATORY COMPONENTS OF SENSORY TRANSDUCTION SYSTEM"/>
    <property type="match status" value="1"/>
</dbReference>
<reference evidence="10 11" key="1">
    <citation type="submission" date="2018-08" db="EMBL/GenBank/DDBJ databases">
        <title>A genome reference for cultivated species of the human gut microbiota.</title>
        <authorList>
            <person name="Zou Y."/>
            <person name="Xue W."/>
            <person name="Luo G."/>
        </authorList>
    </citation>
    <scope>NUCLEOTIDE SEQUENCE [LARGE SCALE GENOMIC DNA]</scope>
    <source>
        <strain evidence="9 11">AM23-3</strain>
        <strain evidence="8 10">TM07-19</strain>
    </source>
</reference>
<dbReference type="Pfam" id="PF02743">
    <property type="entry name" value="dCache_1"/>
    <property type="match status" value="1"/>
</dbReference>
<evidence type="ECO:0000256" key="5">
    <source>
        <dbReference type="ARBA" id="ARBA00023136"/>
    </source>
</evidence>
<keyword evidence="2" id="KW-1003">Cell membrane</keyword>
<accession>A0A3E4GQ65</accession>
<keyword evidence="5 6" id="KW-0472">Membrane</keyword>
<dbReference type="GO" id="GO:1902201">
    <property type="term" value="P:negative regulation of bacterial-type flagellum-dependent cell motility"/>
    <property type="evidence" value="ECO:0007669"/>
    <property type="project" value="TreeGrafter"/>
</dbReference>
<dbReference type="InterPro" id="IPR050469">
    <property type="entry name" value="Diguanylate_Cyclase"/>
</dbReference>
<dbReference type="GO" id="GO:0005886">
    <property type="term" value="C:plasma membrane"/>
    <property type="evidence" value="ECO:0007669"/>
    <property type="project" value="UniProtKB-SubCell"/>
</dbReference>
<evidence type="ECO:0000313" key="9">
    <source>
        <dbReference type="EMBL" id="RHF84137.1"/>
    </source>
</evidence>
<feature type="transmembrane region" description="Helical" evidence="6">
    <location>
        <begin position="26"/>
        <end position="48"/>
    </location>
</feature>
<dbReference type="GO" id="GO:0043709">
    <property type="term" value="P:cell adhesion involved in single-species biofilm formation"/>
    <property type="evidence" value="ECO:0007669"/>
    <property type="project" value="TreeGrafter"/>
</dbReference>
<dbReference type="InterPro" id="IPR029787">
    <property type="entry name" value="Nucleotide_cyclase"/>
</dbReference>
<keyword evidence="4 6" id="KW-1133">Transmembrane helix</keyword>
<keyword evidence="3 6" id="KW-0812">Transmembrane</keyword>
<dbReference type="SMART" id="SM00267">
    <property type="entry name" value="GGDEF"/>
    <property type="match status" value="1"/>
</dbReference>
<evidence type="ECO:0000256" key="6">
    <source>
        <dbReference type="SAM" id="Phobius"/>
    </source>
</evidence>
<evidence type="ECO:0000313" key="8">
    <source>
        <dbReference type="EMBL" id="RGJ23492.1"/>
    </source>
</evidence>